<dbReference type="InterPro" id="IPR003118">
    <property type="entry name" value="Pointed_dom"/>
</dbReference>
<feature type="domain" description="ETS" evidence="5">
    <location>
        <begin position="424"/>
        <end position="504"/>
    </location>
</feature>
<dbReference type="AlphaFoldDB" id="A0AAJ7XI85"/>
<dbReference type="PROSITE" id="PS00345">
    <property type="entry name" value="ETS_DOMAIN_1"/>
    <property type="match status" value="1"/>
</dbReference>
<dbReference type="SUPFAM" id="SSF46785">
    <property type="entry name" value="Winged helix' DNA-binding domain"/>
    <property type="match status" value="1"/>
</dbReference>
<dbReference type="Gene3D" id="1.10.10.10">
    <property type="entry name" value="Winged helix-like DNA-binding domain superfamily/Winged helix DNA-binding domain"/>
    <property type="match status" value="1"/>
</dbReference>
<feature type="domain" description="PNT" evidence="6">
    <location>
        <begin position="45"/>
        <end position="130"/>
    </location>
</feature>
<dbReference type="Pfam" id="PF02198">
    <property type="entry name" value="SAM_PNT"/>
    <property type="match status" value="1"/>
</dbReference>
<dbReference type="GO" id="GO:0000981">
    <property type="term" value="F:DNA-binding transcription factor activity, RNA polymerase II-specific"/>
    <property type="evidence" value="ECO:0007669"/>
    <property type="project" value="TreeGrafter"/>
</dbReference>
<dbReference type="GO" id="GO:0005634">
    <property type="term" value="C:nucleus"/>
    <property type="evidence" value="ECO:0007669"/>
    <property type="project" value="UniProtKB-SubCell"/>
</dbReference>
<dbReference type="InterPro" id="IPR046328">
    <property type="entry name" value="ETS_fam"/>
</dbReference>
<keyword evidence="3" id="KW-0539">Nucleus</keyword>
<name>A0AAJ7XI85_PETMA</name>
<dbReference type="PROSITE" id="PS00346">
    <property type="entry name" value="ETS_DOMAIN_2"/>
    <property type="match status" value="1"/>
</dbReference>
<dbReference type="Proteomes" id="UP001318040">
    <property type="component" value="Chromosome 3"/>
</dbReference>
<dbReference type="InterPro" id="IPR013761">
    <property type="entry name" value="SAM/pointed_sf"/>
</dbReference>
<dbReference type="InterPro" id="IPR036390">
    <property type="entry name" value="WH_DNA-bd_sf"/>
</dbReference>
<reference evidence="8" key="1">
    <citation type="submission" date="2025-08" db="UniProtKB">
        <authorList>
            <consortium name="RefSeq"/>
        </authorList>
    </citation>
    <scope>IDENTIFICATION</scope>
    <source>
        <tissue evidence="8">Sperm</tissue>
    </source>
</reference>
<dbReference type="Pfam" id="PF00178">
    <property type="entry name" value="Ets"/>
    <property type="match status" value="1"/>
</dbReference>
<evidence type="ECO:0000256" key="3">
    <source>
        <dbReference type="RuleBase" id="RU004019"/>
    </source>
</evidence>
<organism evidence="7 8">
    <name type="scientific">Petromyzon marinus</name>
    <name type="common">Sea lamprey</name>
    <dbReference type="NCBI Taxonomy" id="7757"/>
    <lineage>
        <taxon>Eukaryota</taxon>
        <taxon>Metazoa</taxon>
        <taxon>Chordata</taxon>
        <taxon>Craniata</taxon>
        <taxon>Vertebrata</taxon>
        <taxon>Cyclostomata</taxon>
        <taxon>Hyperoartia</taxon>
        <taxon>Petromyzontiformes</taxon>
        <taxon>Petromyzontidae</taxon>
        <taxon>Petromyzon</taxon>
    </lineage>
</organism>
<keyword evidence="2 3" id="KW-0238">DNA-binding</keyword>
<accession>A0AAJ7XI85</accession>
<dbReference type="InterPro" id="IPR045688">
    <property type="entry name" value="Ets1_N_flank"/>
</dbReference>
<dbReference type="Gene3D" id="1.10.150.50">
    <property type="entry name" value="Transcription Factor, Ets-1"/>
    <property type="match status" value="1"/>
</dbReference>
<dbReference type="SMART" id="SM00251">
    <property type="entry name" value="SAM_PNT"/>
    <property type="match status" value="1"/>
</dbReference>
<gene>
    <name evidence="8" type="primary">LOC116957401</name>
</gene>
<dbReference type="FunFam" id="1.10.10.10:FF:000097">
    <property type="entry name" value="Protein c-ets-1 isoform 1"/>
    <property type="match status" value="1"/>
</dbReference>
<evidence type="ECO:0000256" key="4">
    <source>
        <dbReference type="SAM" id="MobiDB-lite"/>
    </source>
</evidence>
<evidence type="ECO:0000259" key="5">
    <source>
        <dbReference type="PROSITE" id="PS50061"/>
    </source>
</evidence>
<feature type="region of interest" description="Disordered" evidence="4">
    <location>
        <begin position="268"/>
        <end position="298"/>
    </location>
</feature>
<dbReference type="InterPro" id="IPR000418">
    <property type="entry name" value="Ets_dom"/>
</dbReference>
<dbReference type="GO" id="GO:0030154">
    <property type="term" value="P:cell differentiation"/>
    <property type="evidence" value="ECO:0007669"/>
    <property type="project" value="TreeGrafter"/>
</dbReference>
<dbReference type="PANTHER" id="PTHR11849:SF289">
    <property type="entry name" value="ETS-LIKE PROTEIN POINTED"/>
    <property type="match status" value="1"/>
</dbReference>
<dbReference type="SMART" id="SM00413">
    <property type="entry name" value="ETS"/>
    <property type="match status" value="1"/>
</dbReference>
<evidence type="ECO:0000313" key="7">
    <source>
        <dbReference type="Proteomes" id="UP001318040"/>
    </source>
</evidence>
<dbReference type="PRINTS" id="PR00454">
    <property type="entry name" value="ETSDOMAIN"/>
</dbReference>
<dbReference type="SUPFAM" id="SSF47769">
    <property type="entry name" value="SAM/Pointed domain"/>
    <property type="match status" value="1"/>
</dbReference>
<proteinExistence type="inferred from homology"/>
<evidence type="ECO:0000259" key="6">
    <source>
        <dbReference type="PROSITE" id="PS51433"/>
    </source>
</evidence>
<dbReference type="KEGG" id="pmrn:116957401"/>
<evidence type="ECO:0000256" key="2">
    <source>
        <dbReference type="ARBA" id="ARBA00023125"/>
    </source>
</evidence>
<sequence length="530" mass="58556">MAWLKAPCDIRVKVIKSERPSELDGVEVPLLTPGSKAVMSQALRDTFSGFTKERLRLFIPRDPTVWTAGQVAQWLLWAATEFSLEGLDVSRLALSGRALCSLGKERFLRLAPDYVGDILWEHLELLLRECQEDSRHFRTEDSSAVANSAYSVDYSVGCHHPEPAQCVPPSDYADAGFISESLQTLHNVTSEELLGIKYEGGGVFQPPPVAASEAHVGAAGLMPSYQRVKQEVLAPESLCLSHNGHAMFAQDSFDSADSYEGAALLALPQQPQQQQQQQQPQQPSPWARPPSFDGLQRVPSYDSFEADDYRGAPVFPAAAHTARRGDGQQGPRAALAAVGGHERRAGAYGSNAGNVNAAAAAREPEDFLVALARKQDECLMPLALPAQRPKGTFKEYMSERSELNEGKPVIPAAILAGYTGSGPIQLWQFLLELLTDKSCQPFISWTGDGWEFKLSDPDEVARRWGKRKNKPKMNYEKLSRGLRYYYDKNIVHKTSGKRYVYRFVCDLQSLLGYSPEELHAMLGVTPDSDE</sequence>
<dbReference type="FunFam" id="1.10.150.50:FF:000014">
    <property type="entry name" value="Protein c-ets-1 isoform 1"/>
    <property type="match status" value="1"/>
</dbReference>
<dbReference type="RefSeq" id="XP_032835416.1">
    <property type="nucleotide sequence ID" value="XM_032979525.1"/>
</dbReference>
<feature type="compositionally biased region" description="Low complexity" evidence="4">
    <location>
        <begin position="268"/>
        <end position="281"/>
    </location>
</feature>
<evidence type="ECO:0000256" key="1">
    <source>
        <dbReference type="ARBA" id="ARBA00005562"/>
    </source>
</evidence>
<evidence type="ECO:0000313" key="8">
    <source>
        <dbReference type="RefSeq" id="XP_032835416.1"/>
    </source>
</evidence>
<dbReference type="PROSITE" id="PS50061">
    <property type="entry name" value="ETS_DOMAIN_3"/>
    <property type="match status" value="1"/>
</dbReference>
<comment type="subcellular location">
    <subcellularLocation>
        <location evidence="3">Nucleus</location>
    </subcellularLocation>
</comment>
<keyword evidence="7" id="KW-1185">Reference proteome</keyword>
<dbReference type="PROSITE" id="PS51433">
    <property type="entry name" value="PNT"/>
    <property type="match status" value="1"/>
</dbReference>
<protein>
    <submittedName>
        <fullName evidence="8">Protein c-ets-1-A-like</fullName>
    </submittedName>
</protein>
<comment type="similarity">
    <text evidence="1 3">Belongs to the ETS family.</text>
</comment>
<dbReference type="PANTHER" id="PTHR11849">
    <property type="entry name" value="ETS"/>
    <property type="match status" value="1"/>
</dbReference>
<dbReference type="Pfam" id="PF19525">
    <property type="entry name" value="Ets1_N_flank"/>
    <property type="match status" value="2"/>
</dbReference>
<dbReference type="InterPro" id="IPR036388">
    <property type="entry name" value="WH-like_DNA-bd_sf"/>
</dbReference>
<dbReference type="GO" id="GO:0043565">
    <property type="term" value="F:sequence-specific DNA binding"/>
    <property type="evidence" value="ECO:0007669"/>
    <property type="project" value="InterPro"/>
</dbReference>